<organism evidence="6 7">
    <name type="scientific">Pelagibacterium halotolerans (strain DSM 22347 / JCM 15775 / CGMCC 1.7692 / B2)</name>
    <dbReference type="NCBI Taxonomy" id="1082931"/>
    <lineage>
        <taxon>Bacteria</taxon>
        <taxon>Pseudomonadati</taxon>
        <taxon>Pseudomonadota</taxon>
        <taxon>Alphaproteobacteria</taxon>
        <taxon>Hyphomicrobiales</taxon>
        <taxon>Devosiaceae</taxon>
        <taxon>Pelagibacterium</taxon>
    </lineage>
</organism>
<dbReference type="Gene3D" id="1.20.1530.20">
    <property type="match status" value="1"/>
</dbReference>
<dbReference type="Pfam" id="PF01758">
    <property type="entry name" value="SBF"/>
    <property type="match status" value="1"/>
</dbReference>
<dbReference type="EMBL" id="CP003075">
    <property type="protein sequence ID" value="AEQ50393.1"/>
    <property type="molecule type" value="Genomic_DNA"/>
</dbReference>
<feature type="transmembrane region" description="Helical" evidence="5">
    <location>
        <begin position="65"/>
        <end position="84"/>
    </location>
</feature>
<evidence type="ECO:0000313" key="7">
    <source>
        <dbReference type="Proteomes" id="UP000008850"/>
    </source>
</evidence>
<evidence type="ECO:0000256" key="4">
    <source>
        <dbReference type="ARBA" id="ARBA00023136"/>
    </source>
</evidence>
<dbReference type="InterPro" id="IPR002657">
    <property type="entry name" value="BilAc:Na_symport/Acr3"/>
</dbReference>
<feature type="transmembrane region" description="Helical" evidence="5">
    <location>
        <begin position="194"/>
        <end position="216"/>
    </location>
</feature>
<dbReference type="KEGG" id="phl:KKY_349"/>
<keyword evidence="4 5" id="KW-0472">Membrane</keyword>
<feature type="transmembrane region" description="Helical" evidence="5">
    <location>
        <begin position="37"/>
        <end position="59"/>
    </location>
</feature>
<feature type="transmembrane region" description="Helical" evidence="5">
    <location>
        <begin position="128"/>
        <end position="149"/>
    </location>
</feature>
<dbReference type="Proteomes" id="UP000008850">
    <property type="component" value="Chromosome"/>
</dbReference>
<dbReference type="PANTHER" id="PTHR10361">
    <property type="entry name" value="SODIUM-BILE ACID COTRANSPORTER"/>
    <property type="match status" value="1"/>
</dbReference>
<comment type="subcellular location">
    <subcellularLocation>
        <location evidence="1">Membrane</location>
        <topology evidence="1">Multi-pass membrane protein</topology>
    </subcellularLocation>
</comment>
<protein>
    <submittedName>
        <fullName evidence="6">Sodium bile acid symporter family protein</fullName>
    </submittedName>
</protein>
<sequence>MLLEFALPLILAVIMFSLGLGLRPAHFWRIAAEPRAFAIGAFNQLIVVPAAAFAIATLFALPAELALGVMILAGCPGGVLSNSASRYAGGNVPLSISLTAVISLVAAISLPILVALSARHFLGTDAPAINVTALSVQIFLLTAVPVGLGMALTRLTPQFVARAAPRISQIAFWLFLLMILGALIENWSAFASNFWTLGPALIVLNAALLGFGLVSGRLAGLNPKDITTIAIESGTQNGSLGITVGLLVLGASAGLPDTALPAVVYSITAWFLTMPFVLWRRGPAGQTAAAV</sequence>
<dbReference type="PATRIC" id="fig|1082931.4.peg.349"/>
<feature type="transmembrane region" description="Helical" evidence="5">
    <location>
        <begin position="96"/>
        <end position="116"/>
    </location>
</feature>
<dbReference type="GO" id="GO:0016020">
    <property type="term" value="C:membrane"/>
    <property type="evidence" value="ECO:0007669"/>
    <property type="project" value="UniProtKB-SubCell"/>
</dbReference>
<dbReference type="InterPro" id="IPR038770">
    <property type="entry name" value="Na+/solute_symporter_sf"/>
</dbReference>
<dbReference type="AlphaFoldDB" id="G4R9H3"/>
<feature type="transmembrane region" description="Helical" evidence="5">
    <location>
        <begin position="6"/>
        <end position="25"/>
    </location>
</feature>
<dbReference type="eggNOG" id="COG0385">
    <property type="taxonomic scope" value="Bacteria"/>
</dbReference>
<keyword evidence="3 5" id="KW-1133">Transmembrane helix</keyword>
<evidence type="ECO:0000256" key="2">
    <source>
        <dbReference type="ARBA" id="ARBA00022692"/>
    </source>
</evidence>
<feature type="transmembrane region" description="Helical" evidence="5">
    <location>
        <begin position="237"/>
        <end position="256"/>
    </location>
</feature>
<dbReference type="PANTHER" id="PTHR10361:SF24">
    <property type="entry name" value="P3 PROTEIN"/>
    <property type="match status" value="1"/>
</dbReference>
<feature type="transmembrane region" description="Helical" evidence="5">
    <location>
        <begin position="262"/>
        <end position="279"/>
    </location>
</feature>
<evidence type="ECO:0000313" key="6">
    <source>
        <dbReference type="EMBL" id="AEQ50393.1"/>
    </source>
</evidence>
<dbReference type="InterPro" id="IPR004710">
    <property type="entry name" value="Bilac:Na_transpt"/>
</dbReference>
<gene>
    <name evidence="6" type="ordered locus">KKY_349</name>
</gene>
<accession>G4R9H3</accession>
<reference evidence="6 7" key="1">
    <citation type="journal article" date="2012" name="J. Bacteriol.">
        <title>Complete genome sequence of Pelagibacterium halotolerans B2T.</title>
        <authorList>
            <person name="Huo Y.Y."/>
            <person name="Cheng H."/>
            <person name="Han X.F."/>
            <person name="Jiang X.W."/>
            <person name="Sun C."/>
            <person name="Zhang X.Q."/>
            <person name="Zhu X.F."/>
            <person name="Liu Y.F."/>
            <person name="Li P.F."/>
            <person name="Ni P.X."/>
            <person name="Wu M."/>
        </authorList>
    </citation>
    <scope>NUCLEOTIDE SEQUENCE [LARGE SCALE GENOMIC DNA]</scope>
    <source>
        <strain evidence="7">DSM 22347 / JCM 15775 / CGMCC 1.7692 / B2</strain>
    </source>
</reference>
<keyword evidence="2 5" id="KW-0812">Transmembrane</keyword>
<keyword evidence="7" id="KW-1185">Reference proteome</keyword>
<dbReference type="HOGENOM" id="CLU_034788_0_1_5"/>
<evidence type="ECO:0000256" key="3">
    <source>
        <dbReference type="ARBA" id="ARBA00022989"/>
    </source>
</evidence>
<name>G4R9H3_PELHB</name>
<evidence type="ECO:0000256" key="1">
    <source>
        <dbReference type="ARBA" id="ARBA00004141"/>
    </source>
</evidence>
<evidence type="ECO:0000256" key="5">
    <source>
        <dbReference type="SAM" id="Phobius"/>
    </source>
</evidence>
<proteinExistence type="predicted"/>
<feature type="transmembrane region" description="Helical" evidence="5">
    <location>
        <begin position="170"/>
        <end position="188"/>
    </location>
</feature>